<reference evidence="4 5" key="1">
    <citation type="submission" date="2019-07" db="EMBL/GenBank/DDBJ databases">
        <title>Genomic Encyclopedia of Type Strains, Phase IV (KMG-IV): sequencing the most valuable type-strain genomes for metagenomic binning, comparative biology and taxonomic classification.</title>
        <authorList>
            <person name="Goeker M."/>
        </authorList>
    </citation>
    <scope>NUCLEOTIDE SEQUENCE [LARGE SCALE GENOMIC DNA]</scope>
    <source>
        <strain evidence="4 5">DSM 44831</strain>
    </source>
</reference>
<name>A0ABQ6YUA8_9NOCA</name>
<dbReference type="Gene3D" id="3.40.50.1460">
    <property type="match status" value="1"/>
</dbReference>
<feature type="compositionally biased region" description="Polar residues" evidence="1">
    <location>
        <begin position="262"/>
        <end position="271"/>
    </location>
</feature>
<evidence type="ECO:0000256" key="1">
    <source>
        <dbReference type="SAM" id="MobiDB-lite"/>
    </source>
</evidence>
<keyword evidence="2" id="KW-1133">Transmembrane helix</keyword>
<feature type="transmembrane region" description="Helical" evidence="2">
    <location>
        <begin position="338"/>
        <end position="355"/>
    </location>
</feature>
<feature type="transmembrane region" description="Helical" evidence="2">
    <location>
        <begin position="394"/>
        <end position="415"/>
    </location>
</feature>
<sequence>MNPDRSGSRAVLIGVANYSHPGVHAIPAVANNIIDLQASLTAKSGGAFIKRNCEIVTDPHREAQVGMAISRASREATDILLVYYSGHGFLDRRGRLHLALAGTDPDQVRWTSVPFSNIREDIRESGARARVLILDCCFSGRALDAMTHDSELIAGQTDIRGTYTIVSSGANEISMAPSGHHNTAFTAALLEAARTPRISLDTLYVETVRTLRSGGYPVPRRRSIDSAGNLSLFGLSERSLNVSHILDGESAAHAISKPAATEQVTQDSSQELRPATESRRQPDRAWLASGLSYVGAALASIALVTFSYWQFYSVVVWAVFLSAALSTSWITRVLQSRTVFFLGCIVSCSGYSAMFAGQVDWWTTGLVGVGAGTVWAVSQNLTGPAEGRTWTQPIIKWIAVTLLSSAFAYQVSLGIDPVKSLTLLVAALITAISALFAPLVLPRINRSPPPRARMEVGSLAMAASVIVGAVSAYLSFDTELDLPWRVRDGIALAVCPAIVATAVYCFWGDGLTSDTSARYAHNDELPRQ</sequence>
<feature type="transmembrane region" description="Helical" evidence="2">
    <location>
        <begin position="285"/>
        <end position="305"/>
    </location>
</feature>
<accession>A0ABQ6YUA8</accession>
<feature type="transmembrane region" description="Helical" evidence="2">
    <location>
        <begin position="456"/>
        <end position="476"/>
    </location>
</feature>
<dbReference type="SUPFAM" id="SSF52129">
    <property type="entry name" value="Caspase-like"/>
    <property type="match status" value="1"/>
</dbReference>
<organism evidence="4 5">
    <name type="scientific">Nocardia caishijiensis</name>
    <dbReference type="NCBI Taxonomy" id="184756"/>
    <lineage>
        <taxon>Bacteria</taxon>
        <taxon>Bacillati</taxon>
        <taxon>Actinomycetota</taxon>
        <taxon>Actinomycetes</taxon>
        <taxon>Mycobacteriales</taxon>
        <taxon>Nocardiaceae</taxon>
        <taxon>Nocardia</taxon>
    </lineage>
</organism>
<dbReference type="NCBIfam" id="NF047832">
    <property type="entry name" value="caspase_w_EACC1"/>
    <property type="match status" value="1"/>
</dbReference>
<keyword evidence="5" id="KW-1185">Reference proteome</keyword>
<feature type="transmembrane region" description="Helical" evidence="2">
    <location>
        <begin position="421"/>
        <end position="444"/>
    </location>
</feature>
<dbReference type="InterPro" id="IPR011600">
    <property type="entry name" value="Pept_C14_caspase"/>
</dbReference>
<feature type="region of interest" description="Disordered" evidence="1">
    <location>
        <begin position="257"/>
        <end position="281"/>
    </location>
</feature>
<protein>
    <submittedName>
        <fullName evidence="4">Caspase domain-containing protein</fullName>
    </submittedName>
</protein>
<evidence type="ECO:0000313" key="5">
    <source>
        <dbReference type="Proteomes" id="UP000798951"/>
    </source>
</evidence>
<evidence type="ECO:0000259" key="3">
    <source>
        <dbReference type="Pfam" id="PF00656"/>
    </source>
</evidence>
<feature type="transmembrane region" description="Helical" evidence="2">
    <location>
        <begin position="361"/>
        <end position="382"/>
    </location>
</feature>
<feature type="transmembrane region" description="Helical" evidence="2">
    <location>
        <begin position="488"/>
        <end position="507"/>
    </location>
</feature>
<evidence type="ECO:0000313" key="4">
    <source>
        <dbReference type="EMBL" id="KAF0849198.1"/>
    </source>
</evidence>
<keyword evidence="2" id="KW-0812">Transmembrane</keyword>
<evidence type="ECO:0000256" key="2">
    <source>
        <dbReference type="SAM" id="Phobius"/>
    </source>
</evidence>
<comment type="caution">
    <text evidence="4">The sequence shown here is derived from an EMBL/GenBank/DDBJ whole genome shotgun (WGS) entry which is preliminary data.</text>
</comment>
<dbReference type="EMBL" id="VMSD01000001">
    <property type="protein sequence ID" value="KAF0849198.1"/>
    <property type="molecule type" value="Genomic_DNA"/>
</dbReference>
<keyword evidence="2" id="KW-0472">Membrane</keyword>
<dbReference type="InterPro" id="IPR029030">
    <property type="entry name" value="Caspase-like_dom_sf"/>
</dbReference>
<dbReference type="Pfam" id="PF00656">
    <property type="entry name" value="Peptidase_C14"/>
    <property type="match status" value="1"/>
</dbReference>
<proteinExistence type="predicted"/>
<dbReference type="RefSeq" id="WP_084457906.1">
    <property type="nucleotide sequence ID" value="NZ_VMSD01000001.1"/>
</dbReference>
<dbReference type="Proteomes" id="UP000798951">
    <property type="component" value="Unassembled WGS sequence"/>
</dbReference>
<gene>
    <name evidence="4" type="ORF">FNL39_101635</name>
</gene>
<feature type="domain" description="Peptidase C14 caspase" evidence="3">
    <location>
        <begin position="9"/>
        <end position="211"/>
    </location>
</feature>
<feature type="transmembrane region" description="Helical" evidence="2">
    <location>
        <begin position="311"/>
        <end position="331"/>
    </location>
</feature>